<dbReference type="GO" id="GO:0005874">
    <property type="term" value="C:microtubule"/>
    <property type="evidence" value="ECO:0007669"/>
    <property type="project" value="UniProtKB-KW"/>
</dbReference>
<feature type="coiled-coil region" evidence="7">
    <location>
        <begin position="663"/>
        <end position="690"/>
    </location>
</feature>
<feature type="coiled-coil region" evidence="7">
    <location>
        <begin position="422"/>
        <end position="518"/>
    </location>
</feature>
<evidence type="ECO:0000259" key="10">
    <source>
        <dbReference type="PROSITE" id="PS50067"/>
    </source>
</evidence>
<feature type="compositionally biased region" description="Polar residues" evidence="8">
    <location>
        <begin position="626"/>
        <end position="639"/>
    </location>
</feature>
<feature type="region of interest" description="Disordered" evidence="8">
    <location>
        <begin position="302"/>
        <end position="349"/>
    </location>
</feature>
<dbReference type="GO" id="GO:0003777">
    <property type="term" value="F:microtubule motor activity"/>
    <property type="evidence" value="ECO:0007669"/>
    <property type="project" value="InterPro"/>
</dbReference>
<keyword evidence="3 6" id="KW-0067">ATP-binding</keyword>
<dbReference type="Gene3D" id="3.40.850.10">
    <property type="entry name" value="Kinesin motor domain"/>
    <property type="match status" value="1"/>
</dbReference>
<keyword evidence="2 6" id="KW-0547">Nucleotide-binding</keyword>
<dbReference type="OrthoDB" id="3176171at2759"/>
<dbReference type="PANTHER" id="PTHR47968">
    <property type="entry name" value="CENTROMERE PROTEIN E"/>
    <property type="match status" value="1"/>
</dbReference>
<evidence type="ECO:0000313" key="11">
    <source>
        <dbReference type="EMBL" id="URE33496.1"/>
    </source>
</evidence>
<keyword evidence="7" id="KW-0175">Coiled coil</keyword>
<dbReference type="InterPro" id="IPR027417">
    <property type="entry name" value="P-loop_NTPase"/>
</dbReference>
<dbReference type="SMART" id="SM00129">
    <property type="entry name" value="KISc"/>
    <property type="match status" value="1"/>
</dbReference>
<comment type="caution">
    <text evidence="5">Lacks conserved residue(s) required for the propagation of feature annotation.</text>
</comment>
<dbReference type="SUPFAM" id="SSF52540">
    <property type="entry name" value="P-loop containing nucleoside triphosphate hydrolases"/>
    <property type="match status" value="1"/>
</dbReference>
<dbReference type="AlphaFoldDB" id="A0A9E7HHX3"/>
<evidence type="ECO:0000256" key="2">
    <source>
        <dbReference type="ARBA" id="ARBA00022741"/>
    </source>
</evidence>
<evidence type="ECO:0000256" key="3">
    <source>
        <dbReference type="ARBA" id="ARBA00022840"/>
    </source>
</evidence>
<keyword evidence="9" id="KW-0812">Transmembrane</keyword>
<dbReference type="InterPro" id="IPR019821">
    <property type="entry name" value="Kinesin_motor_CS"/>
</dbReference>
<sequence>MASLQTIESSTCGDCSEGGAVNFSQLNLIDLAGSESSRAETTGVRRREGSYINKSLLTLGTVIAKLTDGKATHIPYRDSKLTRLLQSSLSGQGRVSLICTVTPSSSNAEETHNTLKFAHRAKCVEIQASQNKIIDEKSLIKKYQNEIRCLKQELEQLKRGIVTVTPQKDTGEDDIFLLKQKLEDGHVKLQSRLEQEEEAKAALLGRIQRLTKLILVSTKTNQSPIFPPHAAPRRRHSFGEEELAYLPYRRRDMILDNENGVFYAPLEGFGETNDDGLKEEKKNKKHGLLNWFKLRKRDSGLTTLTSSDGDKSSVTKSYTTPSTPQAESVNFPSEPGISNSIIPESIPADDLPDVVHDRELPADDLSFQETPLISIKTIDHVELLREQLKILTGEVALHSSVLKRLSDEAAKNPKNEQIQMEMSKASEGIKAKNQQIASLEKQMANSISVTQNRMSKLGLSPSYAELLEELNEKSLELEVKTADNNIIQDQLQQKICECEELQETIASLKQQLVQAHEMKDFSSVSVKSQYFCEQTNFMESAPSIDVSAEFLHQAHLVSEVQELKQKVSELSDTKSQLEARNQKLAEESAYAKGLASAAGVELKALSEEVTKLMNHNERLAAELASMRNSGQRRVSNGPKNTKRDSHVKRHEPIIKRELTVSRERELEAALKEKEKREAELHKKVEESKQRETFLENELANMWVLMAKLKNAQGNEPGDLESIFRCRYSLLPLSLPLSSLSLLAATVPTATITAPALALAITAATLPASPPPIAAATLPSPPRSRRRYRCHRCRHYSRLVAIAAVALSRPWSSLIIFSILLILIFINSILLTCFINSMY</sequence>
<feature type="domain" description="Kinesin motor" evidence="10">
    <location>
        <begin position="1"/>
        <end position="124"/>
    </location>
</feature>
<evidence type="ECO:0000256" key="6">
    <source>
        <dbReference type="RuleBase" id="RU000394"/>
    </source>
</evidence>
<keyword evidence="4 6" id="KW-0505">Motor protein</keyword>
<feature type="region of interest" description="Disordered" evidence="8">
    <location>
        <begin position="626"/>
        <end position="647"/>
    </location>
</feature>
<name>A0A9E7HHX3_9LILI</name>
<gene>
    <name evidence="11" type="ORF">MUK42_33523</name>
</gene>
<dbReference type="Proteomes" id="UP001055439">
    <property type="component" value="Chromosome 8"/>
</dbReference>
<feature type="coiled-coil region" evidence="7">
    <location>
        <begin position="553"/>
        <end position="622"/>
    </location>
</feature>
<feature type="transmembrane region" description="Helical" evidence="9">
    <location>
        <begin position="810"/>
        <end position="834"/>
    </location>
</feature>
<keyword evidence="9" id="KW-1133">Transmembrane helix</keyword>
<dbReference type="EMBL" id="CP097510">
    <property type="protein sequence ID" value="URE33496.1"/>
    <property type="molecule type" value="Genomic_DNA"/>
</dbReference>
<evidence type="ECO:0000313" key="12">
    <source>
        <dbReference type="Proteomes" id="UP001055439"/>
    </source>
</evidence>
<comment type="similarity">
    <text evidence="5 6">Belongs to the TRAFAC class myosin-kinesin ATPase superfamily. Kinesin family.</text>
</comment>
<dbReference type="InterPro" id="IPR027640">
    <property type="entry name" value="Kinesin-like_fam"/>
</dbReference>
<dbReference type="PRINTS" id="PR00380">
    <property type="entry name" value="KINESINHEAVY"/>
</dbReference>
<accession>A0A9E7HHX3</accession>
<dbReference type="GO" id="GO:0007018">
    <property type="term" value="P:microtubule-based movement"/>
    <property type="evidence" value="ECO:0007669"/>
    <property type="project" value="InterPro"/>
</dbReference>
<reference evidence="11" key="1">
    <citation type="submission" date="2022-05" db="EMBL/GenBank/DDBJ databases">
        <title>The Musa troglodytarum L. genome provides insights into the mechanism of non-climacteric behaviour and enrichment of carotenoids.</title>
        <authorList>
            <person name="Wang J."/>
        </authorList>
    </citation>
    <scope>NUCLEOTIDE SEQUENCE</scope>
    <source>
        <tissue evidence="11">Leaf</tissue>
    </source>
</reference>
<dbReference type="InterPro" id="IPR036961">
    <property type="entry name" value="Kinesin_motor_dom_sf"/>
</dbReference>
<dbReference type="Pfam" id="PF00225">
    <property type="entry name" value="Kinesin"/>
    <property type="match status" value="1"/>
</dbReference>
<dbReference type="PANTHER" id="PTHR47968:SF9">
    <property type="entry name" value="KINESIN-LIKE PROTEIN KIN-7K, CHLOROPLASTIC ISOFORM X1"/>
    <property type="match status" value="1"/>
</dbReference>
<protein>
    <recommendedName>
        <fullName evidence="6">Kinesin-like protein</fullName>
    </recommendedName>
</protein>
<evidence type="ECO:0000256" key="1">
    <source>
        <dbReference type="ARBA" id="ARBA00022701"/>
    </source>
</evidence>
<keyword evidence="1 6" id="KW-0493">Microtubule</keyword>
<keyword evidence="9" id="KW-0472">Membrane</keyword>
<keyword evidence="12" id="KW-1185">Reference proteome</keyword>
<dbReference type="GO" id="GO:0008017">
    <property type="term" value="F:microtubule binding"/>
    <property type="evidence" value="ECO:0007669"/>
    <property type="project" value="InterPro"/>
</dbReference>
<organism evidence="11 12">
    <name type="scientific">Musa troglodytarum</name>
    <name type="common">fe'i banana</name>
    <dbReference type="NCBI Taxonomy" id="320322"/>
    <lineage>
        <taxon>Eukaryota</taxon>
        <taxon>Viridiplantae</taxon>
        <taxon>Streptophyta</taxon>
        <taxon>Embryophyta</taxon>
        <taxon>Tracheophyta</taxon>
        <taxon>Spermatophyta</taxon>
        <taxon>Magnoliopsida</taxon>
        <taxon>Liliopsida</taxon>
        <taxon>Zingiberales</taxon>
        <taxon>Musaceae</taxon>
        <taxon>Musa</taxon>
    </lineage>
</organism>
<dbReference type="PROSITE" id="PS50067">
    <property type="entry name" value="KINESIN_MOTOR_2"/>
    <property type="match status" value="1"/>
</dbReference>
<evidence type="ECO:0000256" key="9">
    <source>
        <dbReference type="SAM" id="Phobius"/>
    </source>
</evidence>
<evidence type="ECO:0000256" key="5">
    <source>
        <dbReference type="PROSITE-ProRule" id="PRU00283"/>
    </source>
</evidence>
<evidence type="ECO:0000256" key="4">
    <source>
        <dbReference type="ARBA" id="ARBA00023175"/>
    </source>
</evidence>
<feature type="compositionally biased region" description="Polar residues" evidence="8">
    <location>
        <begin position="314"/>
        <end position="342"/>
    </location>
</feature>
<dbReference type="PROSITE" id="PS00411">
    <property type="entry name" value="KINESIN_MOTOR_1"/>
    <property type="match status" value="1"/>
</dbReference>
<evidence type="ECO:0000256" key="7">
    <source>
        <dbReference type="SAM" id="Coils"/>
    </source>
</evidence>
<dbReference type="GO" id="GO:0005524">
    <property type="term" value="F:ATP binding"/>
    <property type="evidence" value="ECO:0007669"/>
    <property type="project" value="UniProtKB-KW"/>
</dbReference>
<dbReference type="InterPro" id="IPR001752">
    <property type="entry name" value="Kinesin_motor_dom"/>
</dbReference>
<proteinExistence type="inferred from homology"/>
<evidence type="ECO:0000256" key="8">
    <source>
        <dbReference type="SAM" id="MobiDB-lite"/>
    </source>
</evidence>
<feature type="coiled-coil region" evidence="7">
    <location>
        <begin position="126"/>
        <end position="213"/>
    </location>
</feature>